<gene>
    <name evidence="2" type="ORF">E7Z74_02270</name>
</gene>
<protein>
    <recommendedName>
        <fullName evidence="4">Adhesin-like protein</fullName>
    </recommendedName>
</protein>
<keyword evidence="1" id="KW-0812">Transmembrane</keyword>
<reference evidence="2" key="1">
    <citation type="submission" date="2019-04" db="EMBL/GenBank/DDBJ databases">
        <title>Evolution of Biomass-Degrading Anaerobic Consortia Revealed by Metagenomics.</title>
        <authorList>
            <person name="Peng X."/>
        </authorList>
    </citation>
    <scope>NUCLEOTIDE SEQUENCE</scope>
    <source>
        <strain evidence="2">SIG13</strain>
    </source>
</reference>
<evidence type="ECO:0000256" key="1">
    <source>
        <dbReference type="SAM" id="Phobius"/>
    </source>
</evidence>
<proteinExistence type="predicted"/>
<sequence length="378" mass="42778">MKSERVILIFSIFIVFIFAMGAYSANDNPTYHQIVELLENTNSSDLTGCCSVVCQLDGNNSLMTFRRDSGYSANIFIEKVDWHGKPAIKQYKNEQGYFCQVIVTSDGWTIGYGGLDDGPDNEYVENITADMVVNGNVTEEGLEEIQRIKVAHGRGHAIIKAPDGTYGAVINNTHFTGKLQPGQYLSIPNKYSYFRSGDIQLNASDKVQIMNKLEISDGYGLERRDITTYFFHQVNNDTFKGNITDIFMSNDDGSFYGMNTGNLSDDIHFNGSVIKGSSLPIAPNYTSLGTVKFENPSDNTLVSILTTLGYIIAIILIVIIVVIGIRTINKIRYSRRNNRKIEYYQNRQINMKDMFHSHKQNDRNTKDLWGTQNRRKRR</sequence>
<evidence type="ECO:0000313" key="3">
    <source>
        <dbReference type="Proteomes" id="UP000713479"/>
    </source>
</evidence>
<evidence type="ECO:0008006" key="4">
    <source>
        <dbReference type="Google" id="ProtNLM"/>
    </source>
</evidence>
<keyword evidence="1" id="KW-0472">Membrane</keyword>
<keyword evidence="1" id="KW-1133">Transmembrane helix</keyword>
<accession>A0A8T3VPU2</accession>
<name>A0A8T3VPU2_9EURY</name>
<evidence type="ECO:0000313" key="2">
    <source>
        <dbReference type="EMBL" id="MBE6510086.1"/>
    </source>
</evidence>
<dbReference type="AlphaFoldDB" id="A0A8T3VPU2"/>
<comment type="caution">
    <text evidence="2">The sequence shown here is derived from an EMBL/GenBank/DDBJ whole genome shotgun (WGS) entry which is preliminary data.</text>
</comment>
<feature type="transmembrane region" description="Helical" evidence="1">
    <location>
        <begin position="301"/>
        <end position="325"/>
    </location>
</feature>
<organism evidence="2 3">
    <name type="scientific">Methanobrevibacter millerae</name>
    <dbReference type="NCBI Taxonomy" id="230361"/>
    <lineage>
        <taxon>Archaea</taxon>
        <taxon>Methanobacteriati</taxon>
        <taxon>Methanobacteriota</taxon>
        <taxon>Methanomada group</taxon>
        <taxon>Methanobacteria</taxon>
        <taxon>Methanobacteriales</taxon>
        <taxon>Methanobacteriaceae</taxon>
        <taxon>Methanobrevibacter</taxon>
    </lineage>
</organism>
<dbReference type="EMBL" id="SUTF01000003">
    <property type="protein sequence ID" value="MBE6510086.1"/>
    <property type="molecule type" value="Genomic_DNA"/>
</dbReference>
<dbReference type="Proteomes" id="UP000713479">
    <property type="component" value="Unassembled WGS sequence"/>
</dbReference>